<dbReference type="InterPro" id="IPR023393">
    <property type="entry name" value="START-like_dom_sf"/>
</dbReference>
<evidence type="ECO:0000259" key="2">
    <source>
        <dbReference type="Pfam" id="PF00407"/>
    </source>
</evidence>
<dbReference type="Pfam" id="PF00407">
    <property type="entry name" value="Bet_v_1"/>
    <property type="match status" value="1"/>
</dbReference>
<sequence length="127" mass="14296">MATIAQNVNPDEVVKDVQFIEGDGGVGTILLFTLRSSGGFQKERISELDAVSREIGIEVVEGGYLNRGFSYFKPTFRLSAKSEHQILVNVKIRYESENEEMSEQIKAAESTHFNFFKKLEKYLLNGA</sequence>
<keyword evidence="4" id="KW-1185">Reference proteome</keyword>
<dbReference type="InterPro" id="IPR050279">
    <property type="entry name" value="Plant_def-hormone_signal"/>
</dbReference>
<comment type="similarity">
    <text evidence="1">Belongs to the BetVI family.</text>
</comment>
<dbReference type="GO" id="GO:0038023">
    <property type="term" value="F:signaling receptor activity"/>
    <property type="evidence" value="ECO:0007669"/>
    <property type="project" value="TreeGrafter"/>
</dbReference>
<dbReference type="GO" id="GO:0005634">
    <property type="term" value="C:nucleus"/>
    <property type="evidence" value="ECO:0007669"/>
    <property type="project" value="TreeGrafter"/>
</dbReference>
<proteinExistence type="inferred from homology"/>
<dbReference type="SUPFAM" id="SSF55961">
    <property type="entry name" value="Bet v1-like"/>
    <property type="match status" value="1"/>
</dbReference>
<dbReference type="GO" id="GO:0004864">
    <property type="term" value="F:protein phosphatase inhibitor activity"/>
    <property type="evidence" value="ECO:0007669"/>
    <property type="project" value="TreeGrafter"/>
</dbReference>
<dbReference type="EMBL" id="JAWXYG010000001">
    <property type="protein sequence ID" value="KAK4285979.1"/>
    <property type="molecule type" value="Genomic_DNA"/>
</dbReference>
<dbReference type="PANTHER" id="PTHR31213:SF64">
    <property type="entry name" value="PHYTOHORMONE-BINDING PROTEIN"/>
    <property type="match status" value="1"/>
</dbReference>
<evidence type="ECO:0000256" key="1">
    <source>
        <dbReference type="ARBA" id="ARBA00009744"/>
    </source>
</evidence>
<protein>
    <recommendedName>
        <fullName evidence="2">Bet v I/Major latex protein domain-containing protein</fullName>
    </recommendedName>
</protein>
<dbReference type="Proteomes" id="UP001293593">
    <property type="component" value="Unassembled WGS sequence"/>
</dbReference>
<dbReference type="InterPro" id="IPR000916">
    <property type="entry name" value="Bet_v_I/MLP"/>
</dbReference>
<dbReference type="AlphaFoldDB" id="A0AAE1TJR3"/>
<accession>A0AAE1TJR3</accession>
<dbReference type="GO" id="GO:0010427">
    <property type="term" value="F:abscisic acid binding"/>
    <property type="evidence" value="ECO:0007669"/>
    <property type="project" value="TreeGrafter"/>
</dbReference>
<name>A0AAE1TJR3_9FABA</name>
<dbReference type="GO" id="GO:0009738">
    <property type="term" value="P:abscisic acid-activated signaling pathway"/>
    <property type="evidence" value="ECO:0007669"/>
    <property type="project" value="TreeGrafter"/>
</dbReference>
<reference evidence="3" key="1">
    <citation type="submission" date="2023-10" db="EMBL/GenBank/DDBJ databases">
        <title>Chromosome-level genome of the transformable northern wattle, Acacia crassicarpa.</title>
        <authorList>
            <person name="Massaro I."/>
            <person name="Sinha N.R."/>
            <person name="Poethig S."/>
            <person name="Leichty A.R."/>
        </authorList>
    </citation>
    <scope>NUCLEOTIDE SEQUENCE</scope>
    <source>
        <strain evidence="3">Acra3RX</strain>
        <tissue evidence="3">Leaf</tissue>
    </source>
</reference>
<feature type="domain" description="Bet v I/Major latex protein" evidence="2">
    <location>
        <begin position="10"/>
        <end position="125"/>
    </location>
</feature>
<comment type="caution">
    <text evidence="3">The sequence shown here is derived from an EMBL/GenBank/DDBJ whole genome shotgun (WGS) entry which is preliminary data.</text>
</comment>
<organism evidence="3 4">
    <name type="scientific">Acacia crassicarpa</name>
    <name type="common">northern wattle</name>
    <dbReference type="NCBI Taxonomy" id="499986"/>
    <lineage>
        <taxon>Eukaryota</taxon>
        <taxon>Viridiplantae</taxon>
        <taxon>Streptophyta</taxon>
        <taxon>Embryophyta</taxon>
        <taxon>Tracheophyta</taxon>
        <taxon>Spermatophyta</taxon>
        <taxon>Magnoliopsida</taxon>
        <taxon>eudicotyledons</taxon>
        <taxon>Gunneridae</taxon>
        <taxon>Pentapetalae</taxon>
        <taxon>rosids</taxon>
        <taxon>fabids</taxon>
        <taxon>Fabales</taxon>
        <taxon>Fabaceae</taxon>
        <taxon>Caesalpinioideae</taxon>
        <taxon>mimosoid clade</taxon>
        <taxon>Acacieae</taxon>
        <taxon>Acacia</taxon>
    </lineage>
</organism>
<dbReference type="GO" id="GO:0006952">
    <property type="term" value="P:defense response"/>
    <property type="evidence" value="ECO:0007669"/>
    <property type="project" value="InterPro"/>
</dbReference>
<evidence type="ECO:0000313" key="3">
    <source>
        <dbReference type="EMBL" id="KAK4285979.1"/>
    </source>
</evidence>
<dbReference type="PANTHER" id="PTHR31213">
    <property type="entry name" value="OS08G0374000 PROTEIN-RELATED"/>
    <property type="match status" value="1"/>
</dbReference>
<gene>
    <name evidence="3" type="ORF">QN277_002601</name>
</gene>
<dbReference type="GO" id="GO:0005737">
    <property type="term" value="C:cytoplasm"/>
    <property type="evidence" value="ECO:0007669"/>
    <property type="project" value="TreeGrafter"/>
</dbReference>
<evidence type="ECO:0000313" key="4">
    <source>
        <dbReference type="Proteomes" id="UP001293593"/>
    </source>
</evidence>
<dbReference type="Gene3D" id="3.30.530.20">
    <property type="match status" value="1"/>
</dbReference>